<dbReference type="STRING" id="369401.SAMN05428642_102349"/>
<name>A0A1K2IHR2_9FLAO</name>
<evidence type="ECO:0000313" key="1">
    <source>
        <dbReference type="EMBL" id="SFZ91810.1"/>
    </source>
</evidence>
<dbReference type="Proteomes" id="UP000182544">
    <property type="component" value="Unassembled WGS sequence"/>
</dbReference>
<dbReference type="RefSeq" id="WP_072401328.1">
    <property type="nucleotide sequence ID" value="NZ_FPKV01000002.1"/>
</dbReference>
<organism evidence="1 2">
    <name type="scientific">Flaviramulus basaltis</name>
    <dbReference type="NCBI Taxonomy" id="369401"/>
    <lineage>
        <taxon>Bacteria</taxon>
        <taxon>Pseudomonadati</taxon>
        <taxon>Bacteroidota</taxon>
        <taxon>Flavobacteriia</taxon>
        <taxon>Flavobacteriales</taxon>
        <taxon>Flavobacteriaceae</taxon>
        <taxon>Flaviramulus</taxon>
    </lineage>
</organism>
<reference evidence="1 2" key="1">
    <citation type="submission" date="2016-10" db="EMBL/GenBank/DDBJ databases">
        <authorList>
            <person name="de Groot N.N."/>
        </authorList>
    </citation>
    <scope>NUCLEOTIDE SEQUENCE [LARGE SCALE GENOMIC DNA]</scope>
    <source>
        <strain evidence="1 2">DSM 18180</strain>
    </source>
</reference>
<dbReference type="EMBL" id="FPKV01000002">
    <property type="protein sequence ID" value="SFZ91810.1"/>
    <property type="molecule type" value="Genomic_DNA"/>
</dbReference>
<dbReference type="OrthoDB" id="1352116at2"/>
<accession>A0A1K2IHR2</accession>
<gene>
    <name evidence="1" type="ORF">SAMN05428642_102349</name>
</gene>
<sequence>MRKIVLFFLFISAHAFSQDVKEIIAKETCECTSKLDLDALNSSDLELKFGLCMLESYNKHIGEFPENQRLDFQDNAQMEKFGEEIALKMLEFCTEIISKLGENHDDSDEVEKNDSSVKGIYNGFLIDAFYTIFIKDSNDKTFELVVLDYFKNVNLITNKLIENSQEIEVYYYEADLFYPKSNKFISTKIITDIIKK</sequence>
<dbReference type="AlphaFoldDB" id="A0A1K2IHR2"/>
<keyword evidence="2" id="KW-1185">Reference proteome</keyword>
<protein>
    <submittedName>
        <fullName evidence="1">Uncharacterized protein</fullName>
    </submittedName>
</protein>
<proteinExistence type="predicted"/>
<evidence type="ECO:0000313" key="2">
    <source>
        <dbReference type="Proteomes" id="UP000182544"/>
    </source>
</evidence>